<reference evidence="1" key="2">
    <citation type="submission" date="2018-03" db="EMBL/GenBank/DDBJ databases">
        <title>The Triticum urartu genome reveals the dynamic nature of wheat genome evolution.</title>
        <authorList>
            <person name="Ling H."/>
            <person name="Ma B."/>
            <person name="Shi X."/>
            <person name="Liu H."/>
            <person name="Dong L."/>
            <person name="Sun H."/>
            <person name="Cao Y."/>
            <person name="Gao Q."/>
            <person name="Zheng S."/>
            <person name="Li Y."/>
            <person name="Yu Y."/>
            <person name="Du H."/>
            <person name="Qi M."/>
            <person name="Li Y."/>
            <person name="Yu H."/>
            <person name="Cui Y."/>
            <person name="Wang N."/>
            <person name="Chen C."/>
            <person name="Wu H."/>
            <person name="Zhao Y."/>
            <person name="Zhang J."/>
            <person name="Li Y."/>
            <person name="Zhou W."/>
            <person name="Zhang B."/>
            <person name="Hu W."/>
            <person name="Eijk M."/>
            <person name="Tang J."/>
            <person name="Witsenboer H."/>
            <person name="Zhao S."/>
            <person name="Li Z."/>
            <person name="Zhang A."/>
            <person name="Wang D."/>
            <person name="Liang C."/>
        </authorList>
    </citation>
    <scope>NUCLEOTIDE SEQUENCE [LARGE SCALE GENOMIC DNA]</scope>
    <source>
        <strain evidence="1">cv. G1812</strain>
    </source>
</reference>
<evidence type="ECO:0000313" key="1">
    <source>
        <dbReference type="EnsemblPlants" id="TuG1812G0200000512.01.T01"/>
    </source>
</evidence>
<dbReference type="SUPFAM" id="SSF52540">
    <property type="entry name" value="P-loop containing nucleoside triphosphate hydrolases"/>
    <property type="match status" value="1"/>
</dbReference>
<reference evidence="1" key="3">
    <citation type="submission" date="2022-06" db="UniProtKB">
        <authorList>
            <consortium name="EnsemblPlants"/>
        </authorList>
    </citation>
    <scope>IDENTIFICATION</scope>
</reference>
<protein>
    <recommendedName>
        <fullName evidence="3">Rx N-terminal domain-containing protein</fullName>
    </recommendedName>
</protein>
<dbReference type="Gramene" id="TuG1812G0200000512.01.T01">
    <property type="protein sequence ID" value="TuG1812G0200000512.01.T01"/>
    <property type="gene ID" value="TuG1812G0200000512.01"/>
</dbReference>
<reference evidence="2" key="1">
    <citation type="journal article" date="2013" name="Nature">
        <title>Draft genome of the wheat A-genome progenitor Triticum urartu.</title>
        <authorList>
            <person name="Ling H.Q."/>
            <person name="Zhao S."/>
            <person name="Liu D."/>
            <person name="Wang J."/>
            <person name="Sun H."/>
            <person name="Zhang C."/>
            <person name="Fan H."/>
            <person name="Li D."/>
            <person name="Dong L."/>
            <person name="Tao Y."/>
            <person name="Gao C."/>
            <person name="Wu H."/>
            <person name="Li Y."/>
            <person name="Cui Y."/>
            <person name="Guo X."/>
            <person name="Zheng S."/>
            <person name="Wang B."/>
            <person name="Yu K."/>
            <person name="Liang Q."/>
            <person name="Yang W."/>
            <person name="Lou X."/>
            <person name="Chen J."/>
            <person name="Feng M."/>
            <person name="Jian J."/>
            <person name="Zhang X."/>
            <person name="Luo G."/>
            <person name="Jiang Y."/>
            <person name="Liu J."/>
            <person name="Wang Z."/>
            <person name="Sha Y."/>
            <person name="Zhang B."/>
            <person name="Wu H."/>
            <person name="Tang D."/>
            <person name="Shen Q."/>
            <person name="Xue P."/>
            <person name="Zou S."/>
            <person name="Wang X."/>
            <person name="Liu X."/>
            <person name="Wang F."/>
            <person name="Yang Y."/>
            <person name="An X."/>
            <person name="Dong Z."/>
            <person name="Zhang K."/>
            <person name="Zhang X."/>
            <person name="Luo M.C."/>
            <person name="Dvorak J."/>
            <person name="Tong Y."/>
            <person name="Wang J."/>
            <person name="Yang H."/>
            <person name="Li Z."/>
            <person name="Wang D."/>
            <person name="Zhang A."/>
            <person name="Wang J."/>
        </authorList>
    </citation>
    <scope>NUCLEOTIDE SEQUENCE</scope>
    <source>
        <strain evidence="2">cv. G1812</strain>
    </source>
</reference>
<evidence type="ECO:0008006" key="3">
    <source>
        <dbReference type="Google" id="ProtNLM"/>
    </source>
</evidence>
<evidence type="ECO:0000313" key="2">
    <source>
        <dbReference type="Proteomes" id="UP000015106"/>
    </source>
</evidence>
<proteinExistence type="predicted"/>
<dbReference type="PANTHER" id="PTHR33377">
    <property type="entry name" value="OS10G0134700 PROTEIN-RELATED"/>
    <property type="match status" value="1"/>
</dbReference>
<dbReference type="Proteomes" id="UP000015106">
    <property type="component" value="Chromosome 2"/>
</dbReference>
<name>A0A8R7P9F5_TRIUA</name>
<accession>A0A8R7P9F5</accession>
<organism evidence="1 2">
    <name type="scientific">Triticum urartu</name>
    <name type="common">Red wild einkorn</name>
    <name type="synonym">Crithodium urartu</name>
    <dbReference type="NCBI Taxonomy" id="4572"/>
    <lineage>
        <taxon>Eukaryota</taxon>
        <taxon>Viridiplantae</taxon>
        <taxon>Streptophyta</taxon>
        <taxon>Embryophyta</taxon>
        <taxon>Tracheophyta</taxon>
        <taxon>Spermatophyta</taxon>
        <taxon>Magnoliopsida</taxon>
        <taxon>Liliopsida</taxon>
        <taxon>Poales</taxon>
        <taxon>Poaceae</taxon>
        <taxon>BOP clade</taxon>
        <taxon>Pooideae</taxon>
        <taxon>Triticodae</taxon>
        <taxon>Triticeae</taxon>
        <taxon>Triticinae</taxon>
        <taxon>Triticum</taxon>
    </lineage>
</organism>
<dbReference type="InterPro" id="IPR027417">
    <property type="entry name" value="P-loop_NTPase"/>
</dbReference>
<keyword evidence="2" id="KW-1185">Reference proteome</keyword>
<dbReference type="EnsemblPlants" id="TuG1812G0200000512.01.T01">
    <property type="protein sequence ID" value="TuG1812G0200000512.01.T01"/>
    <property type="gene ID" value="TuG1812G0200000512.01"/>
</dbReference>
<dbReference type="AlphaFoldDB" id="A0A8R7P9F5"/>
<dbReference type="Gene3D" id="3.40.50.300">
    <property type="entry name" value="P-loop containing nucleotide triphosphate hydrolases"/>
    <property type="match status" value="1"/>
</dbReference>
<sequence>MEVIFSSVMGELASRSVSSLVNRYLKQMAAPTEQERLHSLQRLLLQAHVVVEEADDRLIINQAMLHQISILEKEMYRGYYTLNIFSCRYGGGRTKDHEVIYAFSPSKFNPAKRVCFCSGSSEGAAQAELLEQVLGDVRDTMEDVSEFVMFLKSCPRLHRQPYNMYLLLDKCMFGRQMEMKLVMNFLLQAEIAPGADFLPVLLIVGPGNVGKSTLIEHVCDDETVRYSFSKILLFN</sequence>
<dbReference type="PANTHER" id="PTHR33377:SF62">
    <property type="entry name" value="OS10G0133166 PROTEIN"/>
    <property type="match status" value="1"/>
</dbReference>